<evidence type="ECO:0000256" key="1">
    <source>
        <dbReference type="SAM" id="SignalP"/>
    </source>
</evidence>
<dbReference type="Proteomes" id="UP000053593">
    <property type="component" value="Unassembled WGS sequence"/>
</dbReference>
<proteinExistence type="predicted"/>
<dbReference type="OrthoDB" id="3063647at2759"/>
<accession>A0A0D0BKY2</accession>
<feature type="signal peptide" evidence="1">
    <location>
        <begin position="1"/>
        <end position="22"/>
    </location>
</feature>
<reference evidence="2 3" key="1">
    <citation type="submission" date="2014-04" db="EMBL/GenBank/DDBJ databases">
        <title>Evolutionary Origins and Diversification of the Mycorrhizal Mutualists.</title>
        <authorList>
            <consortium name="DOE Joint Genome Institute"/>
            <consortium name="Mycorrhizal Genomics Consortium"/>
            <person name="Kohler A."/>
            <person name="Kuo A."/>
            <person name="Nagy L.G."/>
            <person name="Floudas D."/>
            <person name="Copeland A."/>
            <person name="Barry K.W."/>
            <person name="Cichocki N."/>
            <person name="Veneault-Fourrey C."/>
            <person name="LaButti K."/>
            <person name="Lindquist E.A."/>
            <person name="Lipzen A."/>
            <person name="Lundell T."/>
            <person name="Morin E."/>
            <person name="Murat C."/>
            <person name="Riley R."/>
            <person name="Ohm R."/>
            <person name="Sun H."/>
            <person name="Tunlid A."/>
            <person name="Henrissat B."/>
            <person name="Grigoriev I.V."/>
            <person name="Hibbett D.S."/>
            <person name="Martin F."/>
        </authorList>
    </citation>
    <scope>NUCLEOTIDE SEQUENCE [LARGE SCALE GENOMIC DNA]</scope>
    <source>
        <strain evidence="2 3">FD-317 M1</strain>
    </source>
</reference>
<feature type="chain" id="PRO_5002224717" evidence="1">
    <location>
        <begin position="23"/>
        <end position="248"/>
    </location>
</feature>
<dbReference type="HOGENOM" id="CLU_1129159_0_0_1"/>
<keyword evidence="3" id="KW-1185">Reference proteome</keyword>
<keyword evidence="1" id="KW-0732">Signal</keyword>
<dbReference type="AlphaFoldDB" id="A0A0D0BKY2"/>
<gene>
    <name evidence="2" type="ORF">GYMLUDRAFT_51388</name>
</gene>
<evidence type="ECO:0000313" key="3">
    <source>
        <dbReference type="Proteomes" id="UP000053593"/>
    </source>
</evidence>
<protein>
    <submittedName>
        <fullName evidence="2">Uncharacterized protein</fullName>
    </submittedName>
</protein>
<evidence type="ECO:0000313" key="2">
    <source>
        <dbReference type="EMBL" id="KIK50099.1"/>
    </source>
</evidence>
<dbReference type="EMBL" id="KN834931">
    <property type="protein sequence ID" value="KIK50099.1"/>
    <property type="molecule type" value="Genomic_DNA"/>
</dbReference>
<sequence>MAIMKLILLGIWSTISFVEVFAAPQTITAAPSVVTLYDVIPSAQVSIFANTSDFTPIDGTFQLTATVIGVSSGSNGSETTYSLGEYFSENEVFTTTSTDSQGQVTTQTVKTPEFVEVSNWTMVASEGGFWETFSPHITSDLADGRTAYDDGAFLSCSFDSAHQSAFCTGLDLEPILTTVTSGSQVATVTEVSTFPQSYGGSITVLTVITAAVPSNTGSSNAATGRYQELGLGGYIFMGLAVSLYTLLL</sequence>
<organism evidence="2 3">
    <name type="scientific">Collybiopsis luxurians FD-317 M1</name>
    <dbReference type="NCBI Taxonomy" id="944289"/>
    <lineage>
        <taxon>Eukaryota</taxon>
        <taxon>Fungi</taxon>
        <taxon>Dikarya</taxon>
        <taxon>Basidiomycota</taxon>
        <taxon>Agaricomycotina</taxon>
        <taxon>Agaricomycetes</taxon>
        <taxon>Agaricomycetidae</taxon>
        <taxon>Agaricales</taxon>
        <taxon>Marasmiineae</taxon>
        <taxon>Omphalotaceae</taxon>
        <taxon>Collybiopsis</taxon>
        <taxon>Collybiopsis luxurians</taxon>
    </lineage>
</organism>
<name>A0A0D0BKY2_9AGAR</name>